<sequence>MEGFKIRKATKDDCSEILLMIKELAAFEEMPSDVVKISEETLIEDGFNSNPPFFHAAMADLDGVSVGYVVYYYCYSAFQGGQLLYLEDLYVKESYRGKGYGKKLLKYLMEEAMRQECVCMQWCVLNWNIKAIDFYKSLGAYDLTLKDNIHMYRLYQDTMKKLVA</sequence>
<dbReference type="FunFam" id="3.40.630.30:FF:000064">
    <property type="entry name" value="GNAT family acetyltransferase"/>
    <property type="match status" value="1"/>
</dbReference>
<dbReference type="GO" id="GO:0008080">
    <property type="term" value="F:N-acetyltransferase activity"/>
    <property type="evidence" value="ECO:0007669"/>
    <property type="project" value="TreeGrafter"/>
</dbReference>
<evidence type="ECO:0000259" key="4">
    <source>
        <dbReference type="PROSITE" id="PS51186"/>
    </source>
</evidence>
<protein>
    <submittedName>
        <fullName evidence="5">SAT2</fullName>
    </submittedName>
</protein>
<reference evidence="5" key="1">
    <citation type="submission" date="2020-06" db="EMBL/GenBank/DDBJ databases">
        <title>Draft genome of Bugula neritina, a colonial animal packing powerful symbionts and potential medicines.</title>
        <authorList>
            <person name="Rayko M."/>
        </authorList>
    </citation>
    <scope>NUCLEOTIDE SEQUENCE [LARGE SCALE GENOMIC DNA]</scope>
    <source>
        <strain evidence="5">Kwan_BN1</strain>
    </source>
</reference>
<dbReference type="PROSITE" id="PS51186">
    <property type="entry name" value="GNAT"/>
    <property type="match status" value="1"/>
</dbReference>
<evidence type="ECO:0000313" key="6">
    <source>
        <dbReference type="Proteomes" id="UP000593567"/>
    </source>
</evidence>
<dbReference type="InterPro" id="IPR000182">
    <property type="entry name" value="GNAT_dom"/>
</dbReference>
<dbReference type="OrthoDB" id="7305308at2759"/>
<comment type="similarity">
    <text evidence="1">Belongs to the acetyltransferase family.</text>
</comment>
<dbReference type="PANTHER" id="PTHR10545:SF29">
    <property type="entry name" value="GH14572P-RELATED"/>
    <property type="match status" value="1"/>
</dbReference>
<accession>A0A7J7IYA6</accession>
<gene>
    <name evidence="5" type="ORF">EB796_022788</name>
</gene>
<dbReference type="Gene3D" id="3.40.630.30">
    <property type="match status" value="1"/>
</dbReference>
<feature type="domain" description="N-acetyltransferase" evidence="4">
    <location>
        <begin position="4"/>
        <end position="164"/>
    </location>
</feature>
<name>A0A7J7IYA6_BUGNE</name>
<dbReference type="EMBL" id="VXIV02003269">
    <property type="protein sequence ID" value="KAF6018903.1"/>
    <property type="molecule type" value="Genomic_DNA"/>
</dbReference>
<dbReference type="InterPro" id="IPR016181">
    <property type="entry name" value="Acyl_CoA_acyltransferase"/>
</dbReference>
<keyword evidence="6" id="KW-1185">Reference proteome</keyword>
<dbReference type="SUPFAM" id="SSF55729">
    <property type="entry name" value="Acyl-CoA N-acyltransferases (Nat)"/>
    <property type="match status" value="1"/>
</dbReference>
<organism evidence="5 6">
    <name type="scientific">Bugula neritina</name>
    <name type="common">Brown bryozoan</name>
    <name type="synonym">Sertularia neritina</name>
    <dbReference type="NCBI Taxonomy" id="10212"/>
    <lineage>
        <taxon>Eukaryota</taxon>
        <taxon>Metazoa</taxon>
        <taxon>Spiralia</taxon>
        <taxon>Lophotrochozoa</taxon>
        <taxon>Bryozoa</taxon>
        <taxon>Gymnolaemata</taxon>
        <taxon>Cheilostomatida</taxon>
        <taxon>Flustrina</taxon>
        <taxon>Buguloidea</taxon>
        <taxon>Bugulidae</taxon>
        <taxon>Bugula</taxon>
    </lineage>
</organism>
<dbReference type="CDD" id="cd04301">
    <property type="entry name" value="NAT_SF"/>
    <property type="match status" value="1"/>
</dbReference>
<evidence type="ECO:0000256" key="3">
    <source>
        <dbReference type="ARBA" id="ARBA00023315"/>
    </source>
</evidence>
<keyword evidence="3" id="KW-0012">Acyltransferase</keyword>
<dbReference type="PANTHER" id="PTHR10545">
    <property type="entry name" value="DIAMINE N-ACETYLTRANSFERASE"/>
    <property type="match status" value="1"/>
</dbReference>
<dbReference type="Pfam" id="PF00583">
    <property type="entry name" value="Acetyltransf_1"/>
    <property type="match status" value="1"/>
</dbReference>
<comment type="caution">
    <text evidence="5">The sequence shown here is derived from an EMBL/GenBank/DDBJ whole genome shotgun (WGS) entry which is preliminary data.</text>
</comment>
<dbReference type="AlphaFoldDB" id="A0A7J7IYA6"/>
<evidence type="ECO:0000313" key="5">
    <source>
        <dbReference type="EMBL" id="KAF6018903.1"/>
    </source>
</evidence>
<keyword evidence="2" id="KW-0808">Transferase</keyword>
<evidence type="ECO:0000256" key="2">
    <source>
        <dbReference type="ARBA" id="ARBA00022679"/>
    </source>
</evidence>
<proteinExistence type="inferred from homology"/>
<dbReference type="Proteomes" id="UP000593567">
    <property type="component" value="Unassembled WGS sequence"/>
</dbReference>
<evidence type="ECO:0000256" key="1">
    <source>
        <dbReference type="ARBA" id="ARBA00008694"/>
    </source>
</evidence>
<dbReference type="InterPro" id="IPR051016">
    <property type="entry name" value="Diverse_Substrate_AcTransf"/>
</dbReference>